<feature type="region of interest" description="Disordered" evidence="1">
    <location>
        <begin position="302"/>
        <end position="327"/>
    </location>
</feature>
<dbReference type="RefSeq" id="WP_091448558.1">
    <property type="nucleotide sequence ID" value="NZ_FOIE01000012.1"/>
</dbReference>
<name>A0A1I0ILG0_9ACTN</name>
<dbReference type="Gene3D" id="3.90.550.10">
    <property type="entry name" value="Spore Coat Polysaccharide Biosynthesis Protein SpsA, Chain A"/>
    <property type="match status" value="1"/>
</dbReference>
<keyword evidence="4" id="KW-1185">Reference proteome</keyword>
<dbReference type="Pfam" id="PF00535">
    <property type="entry name" value="Glycos_transf_2"/>
    <property type="match status" value="1"/>
</dbReference>
<accession>A0A1I0ILG0</accession>
<sequence length="327" mass="34218">MTLTYEVLVPAYQAEDSIAAAVASALAQRPAPERVLVYSDGSTDRTAERARAAGAEVIDEAENRGVGHARQVLLGRSRAPWLLVLDSDDRLLPGAGRLFAEAVDAHPDAWVLGFGAVTDTAAAPSGAPALGPARPVDLRGLWQRNPFISSSALIRRQPAVGVGGFPAVRRLVDYAFWLVLAGDPAARGRLWNRTTPVTARAVHGGTITGNVVGAVQAERDLLVGHADAALVGLPGPVRAVVTRGRLGVLWWRGLSRHLDYGRPASSYLPAGDVVPGVVLPGLLRVLALPSVQRTVRAAARAARGGVRRHAGPGRTPVGRTPVVASEG</sequence>
<dbReference type="InterPro" id="IPR029044">
    <property type="entry name" value="Nucleotide-diphossugar_trans"/>
</dbReference>
<evidence type="ECO:0000256" key="1">
    <source>
        <dbReference type="SAM" id="MobiDB-lite"/>
    </source>
</evidence>
<dbReference type="AlphaFoldDB" id="A0A1I0ILG0"/>
<dbReference type="SUPFAM" id="SSF53448">
    <property type="entry name" value="Nucleotide-diphospho-sugar transferases"/>
    <property type="match status" value="1"/>
</dbReference>
<evidence type="ECO:0000313" key="4">
    <source>
        <dbReference type="Proteomes" id="UP000198507"/>
    </source>
</evidence>
<evidence type="ECO:0000313" key="3">
    <source>
        <dbReference type="EMBL" id="SET97642.1"/>
    </source>
</evidence>
<dbReference type="GO" id="GO:0016740">
    <property type="term" value="F:transferase activity"/>
    <property type="evidence" value="ECO:0007669"/>
    <property type="project" value="UniProtKB-KW"/>
</dbReference>
<dbReference type="InterPro" id="IPR001173">
    <property type="entry name" value="Glyco_trans_2-like"/>
</dbReference>
<dbReference type="OrthoDB" id="9801456at2"/>
<keyword evidence="3" id="KW-0808">Transferase</keyword>
<dbReference type="Proteomes" id="UP000198507">
    <property type="component" value="Unassembled WGS sequence"/>
</dbReference>
<dbReference type="PANTHER" id="PTHR43685">
    <property type="entry name" value="GLYCOSYLTRANSFERASE"/>
    <property type="match status" value="1"/>
</dbReference>
<organism evidence="3 4">
    <name type="scientific">Geodermatophilus poikilotrophus</name>
    <dbReference type="NCBI Taxonomy" id="1333667"/>
    <lineage>
        <taxon>Bacteria</taxon>
        <taxon>Bacillati</taxon>
        <taxon>Actinomycetota</taxon>
        <taxon>Actinomycetes</taxon>
        <taxon>Geodermatophilales</taxon>
        <taxon>Geodermatophilaceae</taxon>
        <taxon>Geodermatophilus</taxon>
    </lineage>
</organism>
<gene>
    <name evidence="3" type="ORF">SAMN04488546_4514</name>
</gene>
<evidence type="ECO:0000259" key="2">
    <source>
        <dbReference type="Pfam" id="PF00535"/>
    </source>
</evidence>
<protein>
    <submittedName>
        <fullName evidence="3">Glycosyl transferase family 2</fullName>
    </submittedName>
</protein>
<dbReference type="InterPro" id="IPR050834">
    <property type="entry name" value="Glycosyltransf_2"/>
</dbReference>
<reference evidence="4" key="1">
    <citation type="submission" date="2016-10" db="EMBL/GenBank/DDBJ databases">
        <authorList>
            <person name="Varghese N."/>
            <person name="Submissions S."/>
        </authorList>
    </citation>
    <scope>NUCLEOTIDE SEQUENCE [LARGE SCALE GENOMIC DNA]</scope>
    <source>
        <strain evidence="4">DSM 44209</strain>
    </source>
</reference>
<dbReference type="PANTHER" id="PTHR43685:SF14">
    <property type="entry name" value="GLYCOSYLTRANSFERASE 2-LIKE DOMAIN-CONTAINING PROTEIN"/>
    <property type="match status" value="1"/>
</dbReference>
<feature type="domain" description="Glycosyltransferase 2-like" evidence="2">
    <location>
        <begin position="7"/>
        <end position="115"/>
    </location>
</feature>
<dbReference type="CDD" id="cd00761">
    <property type="entry name" value="Glyco_tranf_GTA_type"/>
    <property type="match status" value="1"/>
</dbReference>
<dbReference type="EMBL" id="FOIE01000012">
    <property type="protein sequence ID" value="SET97642.1"/>
    <property type="molecule type" value="Genomic_DNA"/>
</dbReference>
<proteinExistence type="predicted"/>